<dbReference type="RefSeq" id="WP_221235603.1">
    <property type="nucleotide sequence ID" value="NZ_JACIEJ010000007.1"/>
</dbReference>
<gene>
    <name evidence="9" type="ORF">GGQ68_003050</name>
</gene>
<evidence type="ECO:0000313" key="10">
    <source>
        <dbReference type="Proteomes" id="UP000541426"/>
    </source>
</evidence>
<evidence type="ECO:0000259" key="7">
    <source>
        <dbReference type="PROSITE" id="PS00623"/>
    </source>
</evidence>
<comment type="caution">
    <text evidence="9">The sequence shown here is derived from an EMBL/GenBank/DDBJ whole genome shotgun (WGS) entry which is preliminary data.</text>
</comment>
<keyword evidence="3 6" id="KW-0285">Flavoprotein</keyword>
<dbReference type="NCBIfam" id="TIGR01409">
    <property type="entry name" value="TAT_signal_seq"/>
    <property type="match status" value="1"/>
</dbReference>
<feature type="domain" description="Glucose-methanol-choline oxidoreductase N-terminal" evidence="7">
    <location>
        <begin position="122"/>
        <end position="145"/>
    </location>
</feature>
<dbReference type="PIRSF" id="PIRSF000137">
    <property type="entry name" value="Alcohol_oxidase"/>
    <property type="match status" value="1"/>
</dbReference>
<dbReference type="SUPFAM" id="SSF51905">
    <property type="entry name" value="FAD/NAD(P)-binding domain"/>
    <property type="match status" value="1"/>
</dbReference>
<accession>A0A7W6DPT1</accession>
<dbReference type="PANTHER" id="PTHR11552">
    <property type="entry name" value="GLUCOSE-METHANOL-CHOLINE GMC OXIDOREDUCTASE"/>
    <property type="match status" value="1"/>
</dbReference>
<dbReference type="InterPro" id="IPR012132">
    <property type="entry name" value="GMC_OxRdtase"/>
</dbReference>
<dbReference type="PROSITE" id="PS00624">
    <property type="entry name" value="GMC_OXRED_2"/>
    <property type="match status" value="1"/>
</dbReference>
<dbReference type="Pfam" id="PF00732">
    <property type="entry name" value="GMC_oxred_N"/>
    <property type="match status" value="1"/>
</dbReference>
<evidence type="ECO:0000259" key="8">
    <source>
        <dbReference type="PROSITE" id="PS00624"/>
    </source>
</evidence>
<feature type="domain" description="Glucose-methanol-choline oxidoreductase N-terminal" evidence="8">
    <location>
        <begin position="295"/>
        <end position="309"/>
    </location>
</feature>
<comment type="similarity">
    <text evidence="2 6">Belongs to the GMC oxidoreductase family.</text>
</comment>
<reference evidence="9 10" key="1">
    <citation type="submission" date="2020-08" db="EMBL/GenBank/DDBJ databases">
        <title>Genomic Encyclopedia of Type Strains, Phase IV (KMG-IV): sequencing the most valuable type-strain genomes for metagenomic binning, comparative biology and taxonomic classification.</title>
        <authorList>
            <person name="Goeker M."/>
        </authorList>
    </citation>
    <scope>NUCLEOTIDE SEQUENCE [LARGE SCALE GENOMIC DNA]</scope>
    <source>
        <strain evidence="9 10">DSM 102235</strain>
    </source>
</reference>
<dbReference type="SUPFAM" id="SSF54373">
    <property type="entry name" value="FAD-linked reductases, C-terminal domain"/>
    <property type="match status" value="1"/>
</dbReference>
<evidence type="ECO:0000256" key="3">
    <source>
        <dbReference type="ARBA" id="ARBA00022630"/>
    </source>
</evidence>
<dbReference type="InterPro" id="IPR019546">
    <property type="entry name" value="TAT_signal_bac_arc"/>
</dbReference>
<comment type="cofactor">
    <cofactor evidence="1 5">
        <name>FAD</name>
        <dbReference type="ChEBI" id="CHEBI:57692"/>
    </cofactor>
</comment>
<feature type="binding site" evidence="5">
    <location>
        <position position="487"/>
    </location>
    <ligand>
        <name>substrate</name>
    </ligand>
</feature>
<dbReference type="GO" id="GO:0050660">
    <property type="term" value="F:flavin adenine dinucleotide binding"/>
    <property type="evidence" value="ECO:0007669"/>
    <property type="project" value="InterPro"/>
</dbReference>
<dbReference type="Pfam" id="PF05199">
    <property type="entry name" value="GMC_oxred_C"/>
    <property type="match status" value="1"/>
</dbReference>
<dbReference type="AlphaFoldDB" id="A0A7W6DPT1"/>
<keyword evidence="4 5" id="KW-0274">FAD</keyword>
<evidence type="ECO:0000256" key="6">
    <source>
        <dbReference type="RuleBase" id="RU003968"/>
    </source>
</evidence>
<proteinExistence type="inferred from homology"/>
<dbReference type="InterPro" id="IPR006311">
    <property type="entry name" value="TAT_signal"/>
</dbReference>
<dbReference type="InterPro" id="IPR000172">
    <property type="entry name" value="GMC_OxRdtase_N"/>
</dbReference>
<dbReference type="Gene3D" id="3.30.560.10">
    <property type="entry name" value="Glucose Oxidase, domain 3"/>
    <property type="match status" value="1"/>
</dbReference>
<evidence type="ECO:0000256" key="4">
    <source>
        <dbReference type="ARBA" id="ARBA00022827"/>
    </source>
</evidence>
<dbReference type="EC" id="1.1.99.1" evidence="9"/>
<dbReference type="EMBL" id="JACIEJ010000007">
    <property type="protein sequence ID" value="MBB3986707.1"/>
    <property type="molecule type" value="Genomic_DNA"/>
</dbReference>
<evidence type="ECO:0000256" key="1">
    <source>
        <dbReference type="ARBA" id="ARBA00001974"/>
    </source>
</evidence>
<keyword evidence="10" id="KW-1185">Reference proteome</keyword>
<dbReference type="GO" id="GO:0008812">
    <property type="term" value="F:choline dehydrogenase activity"/>
    <property type="evidence" value="ECO:0007669"/>
    <property type="project" value="UniProtKB-EC"/>
</dbReference>
<dbReference type="Gene3D" id="3.50.50.60">
    <property type="entry name" value="FAD/NAD(P)-binding domain"/>
    <property type="match status" value="1"/>
</dbReference>
<evidence type="ECO:0000256" key="5">
    <source>
        <dbReference type="PIRSR" id="PIRSR000137-2"/>
    </source>
</evidence>
<dbReference type="PANTHER" id="PTHR11552:SF147">
    <property type="entry name" value="CHOLINE DEHYDROGENASE, MITOCHONDRIAL"/>
    <property type="match status" value="1"/>
</dbReference>
<dbReference type="PROSITE" id="PS00623">
    <property type="entry name" value="GMC_OXRED_1"/>
    <property type="match status" value="1"/>
</dbReference>
<feature type="binding site" evidence="5">
    <location>
        <position position="260"/>
    </location>
    <ligand>
        <name>FAD</name>
        <dbReference type="ChEBI" id="CHEBI:57692"/>
    </ligand>
</feature>
<evidence type="ECO:0000256" key="2">
    <source>
        <dbReference type="ARBA" id="ARBA00010790"/>
    </source>
</evidence>
<dbReference type="InterPro" id="IPR007867">
    <property type="entry name" value="GMC_OxRtase_C"/>
</dbReference>
<dbReference type="PROSITE" id="PS51318">
    <property type="entry name" value="TAT"/>
    <property type="match status" value="1"/>
</dbReference>
<organism evidence="9 10">
    <name type="scientific">Sagittula marina</name>
    <dbReference type="NCBI Taxonomy" id="943940"/>
    <lineage>
        <taxon>Bacteria</taxon>
        <taxon>Pseudomonadati</taxon>
        <taxon>Pseudomonadota</taxon>
        <taxon>Alphaproteobacteria</taxon>
        <taxon>Rhodobacterales</taxon>
        <taxon>Roseobacteraceae</taxon>
        <taxon>Sagittula</taxon>
    </lineage>
</organism>
<name>A0A7W6DPT1_9RHOB</name>
<sequence length="552" mass="59770">MMKDPKTQKLNRRSFLGRTAVASGVLSLGGGLWGASVNPADAQETDHDYVIIGAGSAGCVLANRLTEDGARVLLLEAGGPDADAMISTPMRLIELWGTDFDWGYQTVPQENAANRQLYWPRGKTLGGSSSLNGMIYVRGNASDYDAWASDFGCEGWDYTSVLPYFRKSEDFSRGEDEYHGVGGPLHVTADFEPHPITRAIVDAAVEAGHPLNEDTNGAQQDGVAYVDLNTKDGQRASTAAAFLRPALERENLTLITNARVLDVTLDGDRATGVRYLQDGAERQVSATREVIVCGGAIESPRILMMSGIGPRAHLEEVGIEVRHDLPGVGQNLNDHTLCPVIYEGAQEIPAPSDMAITVLHAHLFMRSDPSLPGPDMQPLFFHVPYYTPEMEQPTGNAFTLNASGVQPASTGEIRLTGPSIDDPLHIDPKVLSDSHDVDILVKNMRQMREIAQQPALAEWKGREIYPGEHVQSDEDLAAYARTAVLSYHHQNGTCAMGTGETAVVDPELRVRGLQGLRVVDASIFPRVMAGNTNAPVIMVAEKAADMIKDAHR</sequence>
<keyword evidence="9" id="KW-0560">Oxidoreductase</keyword>
<protein>
    <submittedName>
        <fullName evidence="9">Choline dehydrogenase</fullName>
        <ecNumber evidence="9">1.1.99.1</ecNumber>
    </submittedName>
</protein>
<dbReference type="Proteomes" id="UP000541426">
    <property type="component" value="Unassembled WGS sequence"/>
</dbReference>
<evidence type="ECO:0000313" key="9">
    <source>
        <dbReference type="EMBL" id="MBB3986707.1"/>
    </source>
</evidence>
<dbReference type="InterPro" id="IPR036188">
    <property type="entry name" value="FAD/NAD-bd_sf"/>
</dbReference>